<keyword evidence="2" id="KW-1185">Reference proteome</keyword>
<sequence>MILEFGKDYRIRTDERNFILQKRGGKPSKATPDYNIINRNERWIDCLYFGKLKYAIDQISTEILKENTNIKIILNKLDEVKNITCKFIKEMESRGEKVEM</sequence>
<evidence type="ECO:0000313" key="1">
    <source>
        <dbReference type="EMBL" id="AAK79114.1"/>
    </source>
</evidence>
<proteinExistence type="predicted"/>
<dbReference type="EMBL" id="AE001437">
    <property type="protein sequence ID" value="AAK79114.1"/>
    <property type="molecule type" value="Genomic_DNA"/>
</dbReference>
<name>Q97JY1_CLOAB</name>
<dbReference type="RefSeq" id="WP_010964455.1">
    <property type="nucleotide sequence ID" value="NC_003030.1"/>
</dbReference>
<dbReference type="Proteomes" id="UP000000814">
    <property type="component" value="Chromosome"/>
</dbReference>
<reference evidence="1 2" key="1">
    <citation type="journal article" date="2001" name="J. Bacteriol.">
        <title>Genome sequence and comparative analysis of the solvent-producing bacterium Clostridium acetobutylicum.</title>
        <authorList>
            <person name="Nolling J."/>
            <person name="Breton G."/>
            <person name="Omelchenko M.V."/>
            <person name="Makarova K.S."/>
            <person name="Zeng Q."/>
            <person name="Gibson R."/>
            <person name="Lee H.M."/>
            <person name="Dubois J."/>
            <person name="Qiu D."/>
            <person name="Hitti J."/>
            <person name="Wolf Y.I."/>
            <person name="Tatusov R.L."/>
            <person name="Sabathe F."/>
            <person name="Doucette-Stamm L."/>
            <person name="Soucaille P."/>
            <person name="Daly M.J."/>
            <person name="Bennett G.N."/>
            <person name="Koonin E.V."/>
            <person name="Smith D.R."/>
        </authorList>
    </citation>
    <scope>NUCLEOTIDE SEQUENCE [LARGE SCALE GENOMIC DNA]</scope>
    <source>
        <strain evidence="2">ATCC 824 / DSM 792 / JCM 1419 / LMG 5710 / VKM B-1787</strain>
    </source>
</reference>
<dbReference type="GeneID" id="44997651"/>
<dbReference type="PIR" id="G97040">
    <property type="entry name" value="G97040"/>
</dbReference>
<gene>
    <name evidence="1" type="ordered locus">CA_C1141</name>
</gene>
<evidence type="ECO:0000313" key="2">
    <source>
        <dbReference type="Proteomes" id="UP000000814"/>
    </source>
</evidence>
<dbReference type="AlphaFoldDB" id="Q97JY1"/>
<protein>
    <submittedName>
        <fullName evidence="1">Uncharacterized protein</fullName>
    </submittedName>
</protein>
<dbReference type="STRING" id="272562.CA_C1141"/>
<accession>Q97JY1</accession>
<dbReference type="PATRIC" id="fig|272562.8.peg.1346"/>
<dbReference type="HOGENOM" id="CLU_2300829_0_0_9"/>
<dbReference type="KEGG" id="cac:CA_C1141"/>
<organism evidence="1 2">
    <name type="scientific">Clostridium acetobutylicum (strain ATCC 824 / DSM 792 / JCM 1419 / IAM 19013 / LMG 5710 / NBRC 13948 / NRRL B-527 / VKM B-1787 / 2291 / W)</name>
    <dbReference type="NCBI Taxonomy" id="272562"/>
    <lineage>
        <taxon>Bacteria</taxon>
        <taxon>Bacillati</taxon>
        <taxon>Bacillota</taxon>
        <taxon>Clostridia</taxon>
        <taxon>Eubacteriales</taxon>
        <taxon>Clostridiaceae</taxon>
        <taxon>Clostridium</taxon>
    </lineage>
</organism>